<keyword evidence="10" id="KW-0408">Iron</keyword>
<dbReference type="PANTHER" id="PTHR46300:SF2">
    <property type="entry name" value="CYTOCHROME P450 MONOOXYGENASE ALNH-RELATED"/>
    <property type="match status" value="1"/>
</dbReference>
<keyword evidence="7" id="KW-0479">Metal-binding</keyword>
<keyword evidence="9" id="KW-0560">Oxidoreductase</keyword>
<dbReference type="PRINTS" id="PR00463">
    <property type="entry name" value="EP450I"/>
</dbReference>
<dbReference type="PRINTS" id="PR00385">
    <property type="entry name" value="P450"/>
</dbReference>
<evidence type="ECO:0000256" key="3">
    <source>
        <dbReference type="ARBA" id="ARBA00005179"/>
    </source>
</evidence>
<comment type="caution">
    <text evidence="15">The sequence shown here is derived from an EMBL/GenBank/DDBJ whole genome shotgun (WGS) entry which is preliminary data.</text>
</comment>
<protein>
    <recommendedName>
        <fullName evidence="17">Cytochrome P450</fullName>
    </recommendedName>
</protein>
<keyword evidence="14" id="KW-0732">Signal</keyword>
<dbReference type="SUPFAM" id="SSF48264">
    <property type="entry name" value="Cytochrome P450"/>
    <property type="match status" value="1"/>
</dbReference>
<keyword evidence="12" id="KW-0472">Membrane</keyword>
<evidence type="ECO:0000256" key="9">
    <source>
        <dbReference type="ARBA" id="ARBA00023002"/>
    </source>
</evidence>
<comment type="cofactor">
    <cofactor evidence="1">
        <name>heme</name>
        <dbReference type="ChEBI" id="CHEBI:30413"/>
    </cofactor>
</comment>
<comment type="subcellular location">
    <subcellularLocation>
        <location evidence="2">Membrane</location>
        <topology evidence="2">Single-pass membrane protein</topology>
    </subcellularLocation>
</comment>
<name>A0ABR1J096_9AGAR</name>
<evidence type="ECO:0000313" key="15">
    <source>
        <dbReference type="EMBL" id="KAK7446287.1"/>
    </source>
</evidence>
<evidence type="ECO:0000313" key="16">
    <source>
        <dbReference type="Proteomes" id="UP001498398"/>
    </source>
</evidence>
<evidence type="ECO:0000256" key="8">
    <source>
        <dbReference type="ARBA" id="ARBA00022989"/>
    </source>
</evidence>
<dbReference type="CDD" id="cd11065">
    <property type="entry name" value="CYP64-like"/>
    <property type="match status" value="1"/>
</dbReference>
<organism evidence="15 16">
    <name type="scientific">Marasmiellus scandens</name>
    <dbReference type="NCBI Taxonomy" id="2682957"/>
    <lineage>
        <taxon>Eukaryota</taxon>
        <taxon>Fungi</taxon>
        <taxon>Dikarya</taxon>
        <taxon>Basidiomycota</taxon>
        <taxon>Agaricomycotina</taxon>
        <taxon>Agaricomycetes</taxon>
        <taxon>Agaricomycetidae</taxon>
        <taxon>Agaricales</taxon>
        <taxon>Marasmiineae</taxon>
        <taxon>Omphalotaceae</taxon>
        <taxon>Marasmiellus</taxon>
    </lineage>
</organism>
<dbReference type="InterPro" id="IPR001128">
    <property type="entry name" value="Cyt_P450"/>
</dbReference>
<evidence type="ECO:0000256" key="5">
    <source>
        <dbReference type="ARBA" id="ARBA00022617"/>
    </source>
</evidence>
<keyword evidence="13" id="KW-0325">Glycoprotein</keyword>
<proteinExistence type="inferred from homology"/>
<gene>
    <name evidence="15" type="ORF">VKT23_014493</name>
</gene>
<comment type="similarity">
    <text evidence="4">Belongs to the cytochrome P450 family.</text>
</comment>
<dbReference type="Pfam" id="PF00067">
    <property type="entry name" value="p450"/>
    <property type="match status" value="1"/>
</dbReference>
<keyword evidence="5" id="KW-0349">Heme</keyword>
<comment type="pathway">
    <text evidence="3">Secondary metabolite biosynthesis.</text>
</comment>
<dbReference type="EMBL" id="JBANRG010000044">
    <property type="protein sequence ID" value="KAK7446287.1"/>
    <property type="molecule type" value="Genomic_DNA"/>
</dbReference>
<dbReference type="InterPro" id="IPR050364">
    <property type="entry name" value="Cytochrome_P450_fung"/>
</dbReference>
<keyword evidence="11" id="KW-0503">Monooxygenase</keyword>
<sequence length="523" mass="59270">MPGLTDMNTLASLMCLCLALYLVRHRQRKGLALPPGPRGVPLLGNVLQINPKKIWRELEIWGKQYGPLNYLNLAGQSVVVINSQKVARDLFERRAGNYSSRPRNIVCGQYLSGGYNMFLLQHGDDMWRRMRKSSVHALGQRVAVQYQPIQTNQGILLAYDILQSPQHWSDHIHRAIASSILSIVYDLPPIQTLPDPATDFMNDFIARFAQAMCPGAYAVEFLPILDYVPASLARWKRDARADFHFYTQTFEKMFAKVKEDSLKGEVEQASFCATLLKPEAKHGMSDRESAWLAATLYVAGFETSTATLGWIVFCMLLFPEVQRKAQEELDRVVGRSRLPNFADAKHLPYIHAIIREVLRWRPPTPISIPHATVNDDVYENHFIPGSSLCLANVWSINRDPEVYGEDADDFRPERHLDIDGTLKDPSGEGHFTYGFGQRDCAGRHVANNSLFIYTATILWTMVIEPPKDNDFKPIIPNITDEKTDGVALHPPAFDIMSVPRFDQALEILQHSRDEIMIQASRRA</sequence>
<accession>A0ABR1J096</accession>
<dbReference type="InterPro" id="IPR036396">
    <property type="entry name" value="Cyt_P450_sf"/>
</dbReference>
<evidence type="ECO:0000256" key="10">
    <source>
        <dbReference type="ARBA" id="ARBA00023004"/>
    </source>
</evidence>
<evidence type="ECO:0000256" key="4">
    <source>
        <dbReference type="ARBA" id="ARBA00010617"/>
    </source>
</evidence>
<evidence type="ECO:0000256" key="12">
    <source>
        <dbReference type="ARBA" id="ARBA00023136"/>
    </source>
</evidence>
<keyword evidence="6" id="KW-0812">Transmembrane</keyword>
<evidence type="ECO:0000256" key="6">
    <source>
        <dbReference type="ARBA" id="ARBA00022692"/>
    </source>
</evidence>
<evidence type="ECO:0000256" key="1">
    <source>
        <dbReference type="ARBA" id="ARBA00001971"/>
    </source>
</evidence>
<keyword evidence="8" id="KW-1133">Transmembrane helix</keyword>
<feature type="signal peptide" evidence="14">
    <location>
        <begin position="1"/>
        <end position="19"/>
    </location>
</feature>
<evidence type="ECO:0000256" key="2">
    <source>
        <dbReference type="ARBA" id="ARBA00004167"/>
    </source>
</evidence>
<dbReference type="InterPro" id="IPR002401">
    <property type="entry name" value="Cyt_P450_E_grp-I"/>
</dbReference>
<evidence type="ECO:0000256" key="13">
    <source>
        <dbReference type="ARBA" id="ARBA00023180"/>
    </source>
</evidence>
<feature type="chain" id="PRO_5045712820" description="Cytochrome P450" evidence="14">
    <location>
        <begin position="20"/>
        <end position="523"/>
    </location>
</feature>
<evidence type="ECO:0000256" key="7">
    <source>
        <dbReference type="ARBA" id="ARBA00022723"/>
    </source>
</evidence>
<dbReference type="PANTHER" id="PTHR46300">
    <property type="entry name" value="P450, PUTATIVE (EUROFUNG)-RELATED-RELATED"/>
    <property type="match status" value="1"/>
</dbReference>
<dbReference type="Proteomes" id="UP001498398">
    <property type="component" value="Unassembled WGS sequence"/>
</dbReference>
<evidence type="ECO:0008006" key="17">
    <source>
        <dbReference type="Google" id="ProtNLM"/>
    </source>
</evidence>
<dbReference type="Gene3D" id="1.10.630.10">
    <property type="entry name" value="Cytochrome P450"/>
    <property type="match status" value="1"/>
</dbReference>
<evidence type="ECO:0000256" key="11">
    <source>
        <dbReference type="ARBA" id="ARBA00023033"/>
    </source>
</evidence>
<keyword evidence="16" id="KW-1185">Reference proteome</keyword>
<evidence type="ECO:0000256" key="14">
    <source>
        <dbReference type="SAM" id="SignalP"/>
    </source>
</evidence>
<reference evidence="15 16" key="1">
    <citation type="submission" date="2024-01" db="EMBL/GenBank/DDBJ databases">
        <title>A draft genome for the cacao thread blight pathogen Marasmiellus scandens.</title>
        <authorList>
            <person name="Baruah I.K."/>
            <person name="Leung J."/>
            <person name="Bukari Y."/>
            <person name="Amoako-Attah I."/>
            <person name="Meinhardt L.W."/>
            <person name="Bailey B.A."/>
            <person name="Cohen S.P."/>
        </authorList>
    </citation>
    <scope>NUCLEOTIDE SEQUENCE [LARGE SCALE GENOMIC DNA]</scope>
    <source>
        <strain evidence="15 16">GH-19</strain>
    </source>
</reference>